<reference evidence="7" key="1">
    <citation type="submission" date="2018-05" db="EMBL/GenBank/DDBJ databases">
        <authorList>
            <person name="Lanie J.A."/>
            <person name="Ng W.-L."/>
            <person name="Kazmierczak K.M."/>
            <person name="Andrzejewski T.M."/>
            <person name="Davidsen T.M."/>
            <person name="Wayne K.J."/>
            <person name="Tettelin H."/>
            <person name="Glass J.I."/>
            <person name="Rusch D."/>
            <person name="Podicherti R."/>
            <person name="Tsui H.-C.T."/>
            <person name="Winkler M.E."/>
        </authorList>
    </citation>
    <scope>NUCLEOTIDE SEQUENCE</scope>
</reference>
<dbReference type="GO" id="GO:0016829">
    <property type="term" value="F:lyase activity"/>
    <property type="evidence" value="ECO:0007669"/>
    <property type="project" value="UniProtKB-KW"/>
</dbReference>
<gene>
    <name evidence="7" type="ORF">METZ01_LOCUS253628</name>
</gene>
<evidence type="ECO:0000313" key="7">
    <source>
        <dbReference type="EMBL" id="SVC00774.1"/>
    </source>
</evidence>
<dbReference type="AlphaFoldDB" id="A0A382ILY2"/>
<keyword evidence="2" id="KW-0732">Signal</keyword>
<evidence type="ECO:0000256" key="4">
    <source>
        <dbReference type="ARBA" id="ARBA00023239"/>
    </source>
</evidence>
<feature type="non-terminal residue" evidence="7">
    <location>
        <position position="440"/>
    </location>
</feature>
<dbReference type="PANTHER" id="PTHR39210">
    <property type="entry name" value="HEPARIN-SULFATE LYASE"/>
    <property type="match status" value="1"/>
</dbReference>
<dbReference type="InterPro" id="IPR012480">
    <property type="entry name" value="Hepar_II_III_C"/>
</dbReference>
<evidence type="ECO:0000259" key="6">
    <source>
        <dbReference type="Pfam" id="PF16889"/>
    </source>
</evidence>
<keyword evidence="3" id="KW-0574">Periplasm</keyword>
<evidence type="ECO:0000256" key="2">
    <source>
        <dbReference type="ARBA" id="ARBA00022729"/>
    </source>
</evidence>
<proteinExistence type="predicted"/>
<dbReference type="Gene3D" id="2.70.98.70">
    <property type="match status" value="1"/>
</dbReference>
<keyword evidence="4" id="KW-0456">Lyase</keyword>
<feature type="domain" description="Heparinase II/III-like C-terminal" evidence="5">
    <location>
        <begin position="350"/>
        <end position="437"/>
    </location>
</feature>
<comment type="subcellular location">
    <subcellularLocation>
        <location evidence="1">Periplasm</location>
    </subcellularLocation>
</comment>
<dbReference type="InterPro" id="IPR031680">
    <property type="entry name" value="Hepar_II_III_N"/>
</dbReference>
<dbReference type="InterPro" id="IPR008929">
    <property type="entry name" value="Chondroitin_lyas"/>
</dbReference>
<evidence type="ECO:0000256" key="1">
    <source>
        <dbReference type="ARBA" id="ARBA00004418"/>
    </source>
</evidence>
<dbReference type="SUPFAM" id="SSF48230">
    <property type="entry name" value="Chondroitin AC/alginate lyase"/>
    <property type="match status" value="1"/>
</dbReference>
<dbReference type="GO" id="GO:0042597">
    <property type="term" value="C:periplasmic space"/>
    <property type="evidence" value="ECO:0007669"/>
    <property type="project" value="UniProtKB-SubCell"/>
</dbReference>
<dbReference type="Pfam" id="PF07940">
    <property type="entry name" value="Hepar_II_III_C"/>
    <property type="match status" value="1"/>
</dbReference>
<protein>
    <submittedName>
        <fullName evidence="7">Uncharacterized protein</fullName>
    </submittedName>
</protein>
<dbReference type="EMBL" id="UINC01068271">
    <property type="protein sequence ID" value="SVC00774.1"/>
    <property type="molecule type" value="Genomic_DNA"/>
</dbReference>
<dbReference type="PANTHER" id="PTHR39210:SF1">
    <property type="entry name" value="HEPARIN-SULFATE LYASE"/>
    <property type="match status" value="1"/>
</dbReference>
<dbReference type="Pfam" id="PF16889">
    <property type="entry name" value="Hepar_II_III_N"/>
    <property type="match status" value="1"/>
</dbReference>
<organism evidence="7">
    <name type="scientific">marine metagenome</name>
    <dbReference type="NCBI Taxonomy" id="408172"/>
    <lineage>
        <taxon>unclassified sequences</taxon>
        <taxon>metagenomes</taxon>
        <taxon>ecological metagenomes</taxon>
    </lineage>
</organism>
<name>A0A382ILY2_9ZZZZ</name>
<dbReference type="Gene3D" id="1.50.10.100">
    <property type="entry name" value="Chondroitin AC/alginate lyase"/>
    <property type="match status" value="1"/>
</dbReference>
<evidence type="ECO:0000256" key="3">
    <source>
        <dbReference type="ARBA" id="ARBA00022764"/>
    </source>
</evidence>
<feature type="domain" description="Heparin-sulfate lyase N-terminal" evidence="6">
    <location>
        <begin position="54"/>
        <end position="284"/>
    </location>
</feature>
<evidence type="ECO:0000259" key="5">
    <source>
        <dbReference type="Pfam" id="PF07940"/>
    </source>
</evidence>
<sequence>KNNLIKESDNICSHVFDFLGTDKLDWGNPIHWSSDLQSGYEWNNHFHTHYSQSELMPGNSIDIKIPWELNRLQHLVTLGQAWQLTNDEKYSQEFFSQLESWQESNPFCYGINWTTTMEVAIRAVNLIVAMDLLKDAPGWGTNCSSILKTIRQHGLYIEHNLEVGLQGKRIIVANHYLANICGMAFIGMSYQGFPESKRWAKTGIKALEQEMKRMVLDDGFFFESSTSYHRLAVELFLYPVIFGQRLGYEFSKSYLQKLEKMLELILYLTSPGGTVPQIGDNDDGRLLILSDYPDWPRHDHRYLLGIGAVIFNREDFKAACDICPEEVFWLYGIKGVEKFNHIIPDKSSLKSRAFFDAGLFVIRNDDKKDYALIRTRTNSKNPPTAHAHNDTLSLELWIDGESIFIDPGTYCYTLDSMNRNKFRSTYMHNTLRLDGEEINY</sequence>
<feature type="non-terminal residue" evidence="7">
    <location>
        <position position="1"/>
    </location>
</feature>
<accession>A0A382ILY2</accession>